<organism evidence="5">
    <name type="scientific">hydrothermal vent metagenome</name>
    <dbReference type="NCBI Taxonomy" id="652676"/>
    <lineage>
        <taxon>unclassified sequences</taxon>
        <taxon>metagenomes</taxon>
        <taxon>ecological metagenomes</taxon>
    </lineage>
</organism>
<dbReference type="AlphaFoldDB" id="A0A3B0XBS6"/>
<dbReference type="PIRSF" id="PIRSF000460">
    <property type="entry name" value="Pprylas_GlgP"/>
    <property type="match status" value="1"/>
</dbReference>
<keyword evidence="5" id="KW-0808">Transferase</keyword>
<dbReference type="EC" id="2.4.1.1" evidence="5"/>
<dbReference type="InterPro" id="IPR024517">
    <property type="entry name" value="Glycogen_phosphorylase_DUF3417"/>
</dbReference>
<name>A0A3B0XBS6_9ZZZZ</name>
<keyword evidence="3" id="KW-0021">Allosteric enzyme</keyword>
<dbReference type="GO" id="GO:0008184">
    <property type="term" value="F:glycogen phosphorylase activity"/>
    <property type="evidence" value="ECO:0007669"/>
    <property type="project" value="InterPro"/>
</dbReference>
<evidence type="ECO:0000313" key="5">
    <source>
        <dbReference type="EMBL" id="VAW61833.1"/>
    </source>
</evidence>
<evidence type="ECO:0000256" key="1">
    <source>
        <dbReference type="ARBA" id="ARBA00001275"/>
    </source>
</evidence>
<comment type="similarity">
    <text evidence="2">Belongs to the glycogen phosphorylase family.</text>
</comment>
<comment type="catalytic activity">
    <reaction evidence="1">
        <text>[(1-&gt;4)-alpha-D-glucosyl](n) + phosphate = [(1-&gt;4)-alpha-D-glucosyl](n-1) + alpha-D-glucose 1-phosphate</text>
        <dbReference type="Rhea" id="RHEA:41732"/>
        <dbReference type="Rhea" id="RHEA-COMP:9584"/>
        <dbReference type="Rhea" id="RHEA-COMP:9586"/>
        <dbReference type="ChEBI" id="CHEBI:15444"/>
        <dbReference type="ChEBI" id="CHEBI:43474"/>
        <dbReference type="ChEBI" id="CHEBI:58601"/>
        <dbReference type="EC" id="2.4.1.1"/>
    </reaction>
</comment>
<accession>A0A3B0XBS6</accession>
<protein>
    <submittedName>
        <fullName evidence="5">Glycogen phosphorylase</fullName>
        <ecNumber evidence="5">2.4.1.1</ecNumber>
    </submittedName>
</protein>
<sequence>MPAFMFRSLPENLQALTELALDLRWTWNHGTDALWQMLDEEAWQRTKNPWTLLQNVSSQHLQQLSEDSRFYKELERLSAERIAYQTEPGLYGEARKKHEVGKLAYFSMEFGLSEALPIYAGGLGILAGDYLKTASDLGLPVVGVGLLYQEGYFRQMIDTDGQQLAIYPYNEPTTLPIQPIRTASGEWLHVPLNLPGRRLMLRVWQVIVGRVKLYLLDSNDPLNSPRDRGITSKLYGGGKELRFLQEMVLGIGGWRLLEAINEESGDEISVCHLNEGHAAFVILERARHCMEQTGLSFDEALWMTRAGNVFTTHTPVEAGFDTFPAQFIDKYFPLFHDFLNRTGLSLQQLLALGRKNADDPTEAFNMAYLAMRGCARSNGVSRLHGKVSRHLFSPLYPHWPIPEVPVRHVTNGVHVPSWDSRWADQLWTESCGKQRWLGDTKPLHQAIEAIDDSTLWTLRANERQALIHYARKRLASQMGQVGASPKQVESASQVLDPNVLTLGFARRFASYKRPNLLLHDKQRLSRLLNDSNKPVQLIIAGKAHPSDANGQRMVGEWISFVKQSDIKGRVVFLEDYDIALAQQLVQGIDVWINTPRRPWEACGTSGMKVLANGGLNLSELDGWWAEAYNSDVGWSIGDGSEHDSDPKWDFRDTEQLYQRLENEIIPLFYARDDKGLPREWLRLIRNSMMTLAPQFSSNRMLREYVEQFYFPAATAYKNRQENNAQLTTQLHDWYRTLASHWDQIHFGNIETQKEDKGYLFKLQVYLGEILPEQVRIELYAEGINGEQPLVITCNCLQKITGAIHGYTYTANIETTRPANDFTARVIAYHSEACIPAEVNLINWQR</sequence>
<gene>
    <name evidence="5" type="ORF">MNBD_GAMMA09-3640</name>
</gene>
<keyword evidence="5" id="KW-0328">Glycosyltransferase</keyword>
<evidence type="ECO:0000259" key="4">
    <source>
        <dbReference type="Pfam" id="PF11897"/>
    </source>
</evidence>
<dbReference type="GO" id="GO:0005975">
    <property type="term" value="P:carbohydrate metabolic process"/>
    <property type="evidence" value="ECO:0007669"/>
    <property type="project" value="InterPro"/>
</dbReference>
<evidence type="ECO:0000256" key="3">
    <source>
        <dbReference type="ARBA" id="ARBA00022533"/>
    </source>
</evidence>
<dbReference type="PANTHER" id="PTHR42655">
    <property type="entry name" value="GLYCOGEN PHOSPHORYLASE"/>
    <property type="match status" value="1"/>
</dbReference>
<feature type="domain" description="DUF3417" evidence="4">
    <location>
        <begin position="9"/>
        <end position="116"/>
    </location>
</feature>
<dbReference type="SUPFAM" id="SSF53756">
    <property type="entry name" value="UDP-Glycosyltransferase/glycogen phosphorylase"/>
    <property type="match status" value="1"/>
</dbReference>
<dbReference type="InterPro" id="IPR052182">
    <property type="entry name" value="Glycogen/Maltodextrin_Phosph"/>
</dbReference>
<reference evidence="5" key="1">
    <citation type="submission" date="2018-06" db="EMBL/GenBank/DDBJ databases">
        <authorList>
            <person name="Zhirakovskaya E."/>
        </authorList>
    </citation>
    <scope>NUCLEOTIDE SEQUENCE</scope>
</reference>
<dbReference type="Gene3D" id="3.40.50.2000">
    <property type="entry name" value="Glycogen Phosphorylase B"/>
    <property type="match status" value="3"/>
</dbReference>
<dbReference type="NCBIfam" id="TIGR02094">
    <property type="entry name" value="more_P_ylases"/>
    <property type="match status" value="1"/>
</dbReference>
<dbReference type="Pfam" id="PF00343">
    <property type="entry name" value="Phosphorylase"/>
    <property type="match status" value="1"/>
</dbReference>
<dbReference type="EMBL" id="UOFI01000015">
    <property type="protein sequence ID" value="VAW61833.1"/>
    <property type="molecule type" value="Genomic_DNA"/>
</dbReference>
<evidence type="ECO:0000256" key="2">
    <source>
        <dbReference type="ARBA" id="ARBA00006047"/>
    </source>
</evidence>
<dbReference type="GO" id="GO:0030170">
    <property type="term" value="F:pyridoxal phosphate binding"/>
    <property type="evidence" value="ECO:0007669"/>
    <property type="project" value="InterPro"/>
</dbReference>
<proteinExistence type="inferred from homology"/>
<dbReference type="InterPro" id="IPR000811">
    <property type="entry name" value="Glyco_trans_35"/>
</dbReference>
<dbReference type="PANTHER" id="PTHR42655:SF1">
    <property type="entry name" value="GLYCOGEN PHOSPHORYLASE"/>
    <property type="match status" value="1"/>
</dbReference>
<dbReference type="Pfam" id="PF11897">
    <property type="entry name" value="DUF3417"/>
    <property type="match status" value="1"/>
</dbReference>
<dbReference type="InterPro" id="IPR011834">
    <property type="entry name" value="Agluc_phsphrylas"/>
</dbReference>